<keyword evidence="4" id="KW-0378">Hydrolase</keyword>
<dbReference type="RefSeq" id="WP_285449423.1">
    <property type="nucleotide sequence ID" value="NZ_CP127173.1"/>
</dbReference>
<dbReference type="Gene3D" id="3.30.2080.10">
    <property type="entry name" value="GH92 mannosidase domain"/>
    <property type="match status" value="1"/>
</dbReference>
<evidence type="ECO:0000313" key="5">
    <source>
        <dbReference type="Proteomes" id="UP001227101"/>
    </source>
</evidence>
<keyword evidence="4" id="KW-0326">Glycosidase</keyword>
<dbReference type="PANTHER" id="PTHR12143:SF39">
    <property type="entry name" value="SECRETED PROTEIN"/>
    <property type="match status" value="1"/>
</dbReference>
<feature type="domain" description="Glycosyl hydrolase family 92 N-terminal" evidence="3">
    <location>
        <begin position="43"/>
        <end position="273"/>
    </location>
</feature>
<evidence type="ECO:0000313" key="4">
    <source>
        <dbReference type="EMBL" id="WIV53025.1"/>
    </source>
</evidence>
<proteinExistence type="predicted"/>
<dbReference type="Pfam" id="PF07971">
    <property type="entry name" value="Glyco_hydro_92"/>
    <property type="match status" value="1"/>
</dbReference>
<dbReference type="Proteomes" id="UP001227101">
    <property type="component" value="Chromosome"/>
</dbReference>
<name>A0ABY8XCV4_9PSEU</name>
<dbReference type="NCBIfam" id="TIGR01180">
    <property type="entry name" value="aman2_put"/>
    <property type="match status" value="1"/>
</dbReference>
<sequence length="782" mass="85760">MRTRTRVLATLLAGATAMALATPAEAGSQAGTEAGFAKDPTTLVDTSIGNNGDGTTFPGATTPFGMVQLSPDTQLKKYASYDYAQDTTLGFSHTHLSGVGCQTMGNFRFMPTTGAVTSSDPAQYGAKFSHANETRQPGYYGVKLDNGIDAELTATQRTGQHRYTFPDGATSENVLIEVGESNGYTYAGDVHVVGDDTVEGWLQGGNFCWETQKERYKVFFSAKFDRKFSSFGTWTDSKLTANQRDAKLGTQRTGAWLTFDTSRNQVGASVGLSYTSIDGARLNRTAEQPKSFDKARKAAHDTWEDELNRMRVAGGTTADQRTYYSALYRSLLHPSVGSDVDGSYRGFDDQVHRSRDMYYQMFSLWDTYRSQNQLVALLHPDKAADMTKSILKIYQDGGWVPRWALAGGETNVMSGDPVTPWVVDNYRRGLLDDQTARQLFDALWRNANEVPADQSIFRGRDGNPTYVKNGWIGYQDLPGYTYGDTRQAGSATLEYALADCALSTMAQGLGYGDKAKTLEDRCGNFAKLWDTSVESHGFTGFPRTKAADGTGVGNPDPAQSTGFHEGTPWQYQWLAQQDTAKLFGLMGGPARAEQRLDTFFDTPLLLADPAKAAKDSWVHGAYDYHNNFAFNPNNEPDLHAPWMYSWTGAPWKTSAVLRAARTLFTDTPYGMPGNDDLGTISSWLVFGMTGVFEAQPGSGTYLLSTPMFEKVEIRPAGGREIEIEAPGASASKLQYTKDVRIGQRVYDRSWISHADLLRAGKIRFSLSDAPTAWGTKAAPPAM</sequence>
<dbReference type="EC" id="3.2.1.-" evidence="4"/>
<dbReference type="InterPro" id="IPR014718">
    <property type="entry name" value="GH-type_carb-bd"/>
</dbReference>
<keyword evidence="5" id="KW-1185">Reference proteome</keyword>
<dbReference type="Pfam" id="PF17678">
    <property type="entry name" value="Glyco_hydro_92N"/>
    <property type="match status" value="1"/>
</dbReference>
<keyword evidence="1" id="KW-0732">Signal</keyword>
<feature type="domain" description="Glycosyl hydrolase family 92" evidence="2">
    <location>
        <begin position="279"/>
        <end position="767"/>
    </location>
</feature>
<feature type="signal peptide" evidence="1">
    <location>
        <begin position="1"/>
        <end position="26"/>
    </location>
</feature>
<gene>
    <name evidence="4" type="ORF">QP939_29345</name>
</gene>
<protein>
    <submittedName>
        <fullName evidence="4">GH92 family glycosyl hydrolase</fullName>
        <ecNumber evidence="4">3.2.1.-</ecNumber>
    </submittedName>
</protein>
<evidence type="ECO:0000259" key="2">
    <source>
        <dbReference type="Pfam" id="PF07971"/>
    </source>
</evidence>
<dbReference type="EMBL" id="CP127173">
    <property type="protein sequence ID" value="WIV53025.1"/>
    <property type="molecule type" value="Genomic_DNA"/>
</dbReference>
<dbReference type="Gene3D" id="1.20.1610.10">
    <property type="entry name" value="alpha-1,2-mannosidases domains"/>
    <property type="match status" value="1"/>
</dbReference>
<feature type="chain" id="PRO_5045662583" evidence="1">
    <location>
        <begin position="27"/>
        <end position="782"/>
    </location>
</feature>
<dbReference type="InterPro" id="IPR005887">
    <property type="entry name" value="GH92_a_mannosidase_put"/>
</dbReference>
<dbReference type="GO" id="GO:0016798">
    <property type="term" value="F:hydrolase activity, acting on glycosyl bonds"/>
    <property type="evidence" value="ECO:0007669"/>
    <property type="project" value="UniProtKB-KW"/>
</dbReference>
<dbReference type="InterPro" id="IPR041371">
    <property type="entry name" value="GH92_N"/>
</dbReference>
<reference evidence="4 5" key="1">
    <citation type="submission" date="2023-06" db="EMBL/GenBank/DDBJ databases">
        <authorList>
            <person name="Oyuntsetseg B."/>
            <person name="Kim S.B."/>
        </authorList>
    </citation>
    <scope>NUCLEOTIDE SEQUENCE [LARGE SCALE GENOMIC DNA]</scope>
    <source>
        <strain evidence="4 5">2-2</strain>
    </source>
</reference>
<dbReference type="InterPro" id="IPR008928">
    <property type="entry name" value="6-hairpin_glycosidase_sf"/>
</dbReference>
<accession>A0ABY8XCV4</accession>
<dbReference type="InterPro" id="IPR012939">
    <property type="entry name" value="Glyco_hydro_92"/>
</dbReference>
<dbReference type="Gene3D" id="1.20.1050.60">
    <property type="entry name" value="alpha-1,2-mannosidase"/>
    <property type="match status" value="1"/>
</dbReference>
<organism evidence="4 5">
    <name type="scientific">Amycolatopsis nalaikhensis</name>
    <dbReference type="NCBI Taxonomy" id="715472"/>
    <lineage>
        <taxon>Bacteria</taxon>
        <taxon>Bacillati</taxon>
        <taxon>Actinomycetota</taxon>
        <taxon>Actinomycetes</taxon>
        <taxon>Pseudonocardiales</taxon>
        <taxon>Pseudonocardiaceae</taxon>
        <taxon>Amycolatopsis</taxon>
    </lineage>
</organism>
<evidence type="ECO:0000259" key="3">
    <source>
        <dbReference type="Pfam" id="PF17678"/>
    </source>
</evidence>
<dbReference type="SUPFAM" id="SSF48208">
    <property type="entry name" value="Six-hairpin glycosidases"/>
    <property type="match status" value="1"/>
</dbReference>
<dbReference type="PANTHER" id="PTHR12143">
    <property type="entry name" value="PEPTIDE N-GLYCANASE PNGASE -RELATED"/>
    <property type="match status" value="1"/>
</dbReference>
<dbReference type="InterPro" id="IPR050883">
    <property type="entry name" value="PNGase"/>
</dbReference>
<dbReference type="Gene3D" id="2.70.98.10">
    <property type="match status" value="1"/>
</dbReference>
<evidence type="ECO:0000256" key="1">
    <source>
        <dbReference type="SAM" id="SignalP"/>
    </source>
</evidence>